<dbReference type="SMART" id="SM00493">
    <property type="entry name" value="TOPRIM"/>
    <property type="match status" value="1"/>
</dbReference>
<dbReference type="Pfam" id="PF01807">
    <property type="entry name" value="Zn_ribbon_DnaG"/>
    <property type="match status" value="1"/>
</dbReference>
<dbReference type="InterPro" id="IPR030846">
    <property type="entry name" value="DnaG_bac"/>
</dbReference>
<dbReference type="GO" id="GO:1990077">
    <property type="term" value="C:primosome complex"/>
    <property type="evidence" value="ECO:0007669"/>
    <property type="project" value="UniProtKB-KW"/>
</dbReference>
<dbReference type="EMBL" id="PHEX01000017">
    <property type="protein sequence ID" value="PKQ28411.1"/>
    <property type="molecule type" value="Genomic_DNA"/>
</dbReference>
<dbReference type="Pfam" id="PF08275">
    <property type="entry name" value="DNAG_N"/>
    <property type="match status" value="1"/>
</dbReference>
<dbReference type="GO" id="GO:0008270">
    <property type="term" value="F:zinc ion binding"/>
    <property type="evidence" value="ECO:0007669"/>
    <property type="project" value="UniProtKB-UniRule"/>
</dbReference>
<comment type="domain">
    <text evidence="12">Contains an N-terminal zinc-binding domain, a central core domain that contains the primase activity, and a C-terminal DnaB-binding domain.</text>
</comment>
<evidence type="ECO:0000256" key="5">
    <source>
        <dbReference type="ARBA" id="ARBA00022705"/>
    </source>
</evidence>
<organism evidence="16 17">
    <name type="scientific">Candidatus Anoxymicrobium japonicum</name>
    <dbReference type="NCBI Taxonomy" id="2013648"/>
    <lineage>
        <taxon>Bacteria</taxon>
        <taxon>Bacillati</taxon>
        <taxon>Actinomycetota</taxon>
        <taxon>Candidatus Geothermincolia</taxon>
        <taxon>Candidatus Geothermincolales</taxon>
        <taxon>Candidatus Anoxymicrobiaceae</taxon>
        <taxon>Candidatus Anoxymicrobium</taxon>
    </lineage>
</organism>
<dbReference type="Gene3D" id="3.90.580.10">
    <property type="entry name" value="Zinc finger, CHC2-type domain"/>
    <property type="match status" value="1"/>
</dbReference>
<comment type="subunit">
    <text evidence="12">Monomer. Interacts with DnaB.</text>
</comment>
<dbReference type="Pfam" id="PF13155">
    <property type="entry name" value="Toprim_2"/>
    <property type="match status" value="1"/>
</dbReference>
<dbReference type="PANTHER" id="PTHR30313">
    <property type="entry name" value="DNA PRIMASE"/>
    <property type="match status" value="1"/>
</dbReference>
<keyword evidence="11 12" id="KW-0804">Transcription</keyword>
<evidence type="ECO:0000256" key="2">
    <source>
        <dbReference type="ARBA" id="ARBA00022515"/>
    </source>
</evidence>
<keyword evidence="5 12" id="KW-0235">DNA replication</keyword>
<evidence type="ECO:0000259" key="15">
    <source>
        <dbReference type="PROSITE" id="PS50880"/>
    </source>
</evidence>
<evidence type="ECO:0000256" key="12">
    <source>
        <dbReference type="HAMAP-Rule" id="MF_00974"/>
    </source>
</evidence>
<dbReference type="GO" id="GO:0006269">
    <property type="term" value="P:DNA replication, synthesis of primer"/>
    <property type="evidence" value="ECO:0007669"/>
    <property type="project" value="UniProtKB-UniRule"/>
</dbReference>
<dbReference type="InterPro" id="IPR013264">
    <property type="entry name" value="DNAG_N"/>
</dbReference>
<evidence type="ECO:0000256" key="10">
    <source>
        <dbReference type="ARBA" id="ARBA00023125"/>
    </source>
</evidence>
<evidence type="ECO:0000256" key="13">
    <source>
        <dbReference type="PIRNR" id="PIRNR002811"/>
    </source>
</evidence>
<dbReference type="PANTHER" id="PTHR30313:SF2">
    <property type="entry name" value="DNA PRIMASE"/>
    <property type="match status" value="1"/>
</dbReference>
<evidence type="ECO:0000256" key="3">
    <source>
        <dbReference type="ARBA" id="ARBA00022679"/>
    </source>
</evidence>
<dbReference type="SUPFAM" id="SSF56731">
    <property type="entry name" value="DNA primase core"/>
    <property type="match status" value="1"/>
</dbReference>
<dbReference type="FunFam" id="3.40.1360.10:FF:000002">
    <property type="entry name" value="DNA primase"/>
    <property type="match status" value="1"/>
</dbReference>
<keyword evidence="8 12" id="KW-0862">Zinc</keyword>
<feature type="zinc finger region" description="CHC2-type" evidence="12 14">
    <location>
        <begin position="52"/>
        <end position="76"/>
    </location>
</feature>
<dbReference type="NCBIfam" id="TIGR01391">
    <property type="entry name" value="dnaG"/>
    <property type="match status" value="1"/>
</dbReference>
<evidence type="ECO:0000256" key="9">
    <source>
        <dbReference type="ARBA" id="ARBA00022842"/>
    </source>
</evidence>
<dbReference type="CDD" id="cd03364">
    <property type="entry name" value="TOPRIM_DnaG_primases"/>
    <property type="match status" value="1"/>
</dbReference>
<dbReference type="SUPFAM" id="SSF57783">
    <property type="entry name" value="Zinc beta-ribbon"/>
    <property type="match status" value="1"/>
</dbReference>
<dbReference type="InterPro" id="IPR006295">
    <property type="entry name" value="DNA_primase_DnaG"/>
</dbReference>
<comment type="catalytic activity">
    <reaction evidence="12">
        <text>ssDNA + n NTP = ssDNA/pppN(pN)n-1 hybrid + (n-1) diphosphate.</text>
        <dbReference type="EC" id="2.7.7.101"/>
    </reaction>
</comment>
<keyword evidence="1 12" id="KW-0240">DNA-directed RNA polymerase</keyword>
<keyword evidence="9" id="KW-0460">Magnesium</keyword>
<keyword evidence="4 12" id="KW-0548">Nucleotidyltransferase</keyword>
<evidence type="ECO:0000256" key="8">
    <source>
        <dbReference type="ARBA" id="ARBA00022833"/>
    </source>
</evidence>
<dbReference type="InterPro" id="IPR050219">
    <property type="entry name" value="DnaG_primase"/>
</dbReference>
<name>A0A2N3G6T3_9ACTN</name>
<dbReference type="GO" id="GO:0005737">
    <property type="term" value="C:cytoplasm"/>
    <property type="evidence" value="ECO:0007669"/>
    <property type="project" value="TreeGrafter"/>
</dbReference>
<feature type="domain" description="Toprim" evidence="15">
    <location>
        <begin position="282"/>
        <end position="363"/>
    </location>
</feature>
<dbReference type="GO" id="GO:0000428">
    <property type="term" value="C:DNA-directed RNA polymerase complex"/>
    <property type="evidence" value="ECO:0007669"/>
    <property type="project" value="UniProtKB-KW"/>
</dbReference>
<dbReference type="InterPro" id="IPR006171">
    <property type="entry name" value="TOPRIM_dom"/>
</dbReference>
<dbReference type="Gene3D" id="3.90.980.10">
    <property type="entry name" value="DNA primase, catalytic core, N-terminal domain"/>
    <property type="match status" value="1"/>
</dbReference>
<reference evidence="16 17" key="1">
    <citation type="journal article" date="2017" name="ISME J.">
        <title>Potential for microbial H2 and metal transformations associated with novel bacteria and archaea in deep terrestrial subsurface sediments.</title>
        <authorList>
            <person name="Hernsdorf A.W."/>
            <person name="Amano Y."/>
            <person name="Miyakawa K."/>
            <person name="Ise K."/>
            <person name="Suzuki Y."/>
            <person name="Anantharaman K."/>
            <person name="Probst A."/>
            <person name="Burstein D."/>
            <person name="Thomas B.C."/>
            <person name="Banfield J.F."/>
        </authorList>
    </citation>
    <scope>NUCLEOTIDE SEQUENCE [LARGE SCALE GENOMIC DNA]</scope>
    <source>
        <strain evidence="16">HGW-Actinobacteria-3</strain>
    </source>
</reference>
<accession>A0A2N3G6T3</accession>
<evidence type="ECO:0000256" key="1">
    <source>
        <dbReference type="ARBA" id="ARBA00022478"/>
    </source>
</evidence>
<evidence type="ECO:0000256" key="4">
    <source>
        <dbReference type="ARBA" id="ARBA00022695"/>
    </source>
</evidence>
<dbReference type="AlphaFoldDB" id="A0A2N3G6T3"/>
<dbReference type="Gene3D" id="1.10.860.10">
    <property type="entry name" value="DNAb Helicase, Chain A"/>
    <property type="match status" value="1"/>
</dbReference>
<dbReference type="FunFam" id="3.90.580.10:FF:000001">
    <property type="entry name" value="DNA primase"/>
    <property type="match status" value="1"/>
</dbReference>
<keyword evidence="3 12" id="KW-0808">Transferase</keyword>
<keyword evidence="7 12" id="KW-0863">Zinc-finger</keyword>
<evidence type="ECO:0000256" key="6">
    <source>
        <dbReference type="ARBA" id="ARBA00022723"/>
    </source>
</evidence>
<dbReference type="Proteomes" id="UP000233654">
    <property type="component" value="Unassembled WGS sequence"/>
</dbReference>
<sequence>MIDRSVRRREVSTGGRIKDSDIEAVRERTDIVQVVSEYVSLKRAGREFRGPCPFHQEKDPSFYVNPAKEVYFCHGCKAGGGVFNFVMQMEGLSFVEAVERLADRIGYQLTYAAASQGEVDDRLEKDRLFKLNQTASDYFHYNFNETPGAAPARDYFAGRGFTSEIIEEFGIGFALPGWDNLSGFLAKKGFKEKEIISVGLARERSQGAHAGGRGIYDIFRNRVMFPILDHRGRVVAFGGRQIPGSSDEEGPKYLNSPETPIYRKGRVLYGFYQSRQAIQDSRDAIVVEGYTDLLALRQAGVLPVVAALGTALTEHHFELLGRFCDRVYLSFDADRAGSEAARRVLEFFNRFSIEVFVVTLPEGEDPATLVEKGGAHAFSDLLASADSLLDYSIEKIIESMDISTAISRQRALQACVPVLTRVSGDDMRPVRNELVRKIASVLDMPEETVQIFVRNALRPPGARARDMADPARVGVMGDKVEKEALRVLLHDPATLLEQQHLDDDFFTDPSHKKILAILKEFPVCDEEVLRVEYDIFLRRKISVIDDEGLRSRIMELLVESPPECNPGYEKKVFDKLMYMFLKRRKQKIEVDIRKTNKKLEPKKYDGLCEQLLELQQLIRESQLTG</sequence>
<dbReference type="Gene3D" id="3.40.1360.10">
    <property type="match status" value="1"/>
</dbReference>
<comment type="similarity">
    <text evidence="12 13">Belongs to the DnaG primase family.</text>
</comment>
<dbReference type="GO" id="GO:0003899">
    <property type="term" value="F:DNA-directed RNA polymerase activity"/>
    <property type="evidence" value="ECO:0007669"/>
    <property type="project" value="UniProtKB-UniRule"/>
</dbReference>
<dbReference type="InterPro" id="IPR034151">
    <property type="entry name" value="TOPRIM_DnaG_bac"/>
</dbReference>
<dbReference type="EC" id="2.7.7.101" evidence="12"/>
<proteinExistence type="inferred from homology"/>
<dbReference type="PIRSF" id="PIRSF002811">
    <property type="entry name" value="DnaG"/>
    <property type="match status" value="1"/>
</dbReference>
<keyword evidence="6 12" id="KW-0479">Metal-binding</keyword>
<dbReference type="InterPro" id="IPR016136">
    <property type="entry name" value="DNA_helicase_N/primase_C"/>
</dbReference>
<comment type="cofactor">
    <cofactor evidence="12 13 14">
        <name>Zn(2+)</name>
        <dbReference type="ChEBI" id="CHEBI:29105"/>
    </cofactor>
    <text evidence="12 13 14">Binds 1 zinc ion per monomer.</text>
</comment>
<dbReference type="GO" id="GO:0003677">
    <property type="term" value="F:DNA binding"/>
    <property type="evidence" value="ECO:0007669"/>
    <property type="project" value="UniProtKB-KW"/>
</dbReference>
<protein>
    <recommendedName>
        <fullName evidence="12 13">DNA primase</fullName>
        <ecNumber evidence="12">2.7.7.101</ecNumber>
    </recommendedName>
</protein>
<dbReference type="PROSITE" id="PS50880">
    <property type="entry name" value="TOPRIM"/>
    <property type="match status" value="1"/>
</dbReference>
<keyword evidence="10 12" id="KW-0238">DNA-binding</keyword>
<comment type="function">
    <text evidence="12 13">RNA polymerase that catalyzes the synthesis of short RNA molecules used as primers for DNA polymerase during DNA replication.</text>
</comment>
<gene>
    <name evidence="12" type="primary">dnaG</name>
    <name evidence="16" type="ORF">CVT63_02910</name>
</gene>
<evidence type="ECO:0000313" key="17">
    <source>
        <dbReference type="Proteomes" id="UP000233654"/>
    </source>
</evidence>
<dbReference type="InterPro" id="IPR036977">
    <property type="entry name" value="DNA_primase_Znf_CHC2"/>
</dbReference>
<dbReference type="FunFam" id="3.90.980.10:FF:000001">
    <property type="entry name" value="DNA primase"/>
    <property type="match status" value="1"/>
</dbReference>
<dbReference type="InterPro" id="IPR037068">
    <property type="entry name" value="DNA_primase_core_N_sf"/>
</dbReference>
<keyword evidence="2 12" id="KW-0639">Primosome</keyword>
<comment type="caution">
    <text evidence="16">The sequence shown here is derived from an EMBL/GenBank/DDBJ whole genome shotgun (WGS) entry which is preliminary data.</text>
</comment>
<evidence type="ECO:0000256" key="14">
    <source>
        <dbReference type="PIRSR" id="PIRSR002811-1"/>
    </source>
</evidence>
<dbReference type="HAMAP" id="MF_00974">
    <property type="entry name" value="DNA_primase_DnaG"/>
    <property type="match status" value="1"/>
</dbReference>
<dbReference type="SMART" id="SM00400">
    <property type="entry name" value="ZnF_CHCC"/>
    <property type="match status" value="1"/>
</dbReference>
<dbReference type="InterPro" id="IPR002694">
    <property type="entry name" value="Znf_CHC2"/>
</dbReference>
<evidence type="ECO:0000256" key="7">
    <source>
        <dbReference type="ARBA" id="ARBA00022771"/>
    </source>
</evidence>
<evidence type="ECO:0000256" key="11">
    <source>
        <dbReference type="ARBA" id="ARBA00023163"/>
    </source>
</evidence>
<evidence type="ECO:0000313" key="16">
    <source>
        <dbReference type="EMBL" id="PKQ28411.1"/>
    </source>
</evidence>